<proteinExistence type="predicted"/>
<dbReference type="SUPFAM" id="SSF141371">
    <property type="entry name" value="PilZ domain-like"/>
    <property type="match status" value="1"/>
</dbReference>
<reference evidence="3 4" key="1">
    <citation type="submission" date="2021-03" db="EMBL/GenBank/DDBJ databases">
        <title>Antimicrobial resistance genes in bacteria isolated from Japanese honey, and their potential for conferring macrolide and lincosamide resistance in the American foulbrood pathogen Paenibacillus larvae.</title>
        <authorList>
            <person name="Okamoto M."/>
            <person name="Kumagai M."/>
            <person name="Kanamori H."/>
            <person name="Takamatsu D."/>
        </authorList>
    </citation>
    <scope>NUCLEOTIDE SEQUENCE [LARGE SCALE GENOMIC DNA]</scope>
    <source>
        <strain evidence="3 4">J1TS3</strain>
    </source>
</reference>
<name>A0ABQ4K5N5_9BACI</name>
<protein>
    <submittedName>
        <fullName evidence="3">Uncharacterized protein</fullName>
    </submittedName>
</protein>
<evidence type="ECO:0000259" key="2">
    <source>
        <dbReference type="Pfam" id="PF12945"/>
    </source>
</evidence>
<evidence type="ECO:0000259" key="1">
    <source>
        <dbReference type="Pfam" id="PF07238"/>
    </source>
</evidence>
<dbReference type="Proteomes" id="UP000680279">
    <property type="component" value="Unassembled WGS sequence"/>
</dbReference>
<gene>
    <name evidence="3" type="ORF">J1TS3_21720</name>
</gene>
<dbReference type="Pfam" id="PF07238">
    <property type="entry name" value="PilZ"/>
    <property type="match status" value="1"/>
</dbReference>
<comment type="caution">
    <text evidence="3">The sequence shown here is derived from an EMBL/GenBank/DDBJ whole genome shotgun (WGS) entry which is preliminary data.</text>
</comment>
<dbReference type="Gene3D" id="2.40.10.220">
    <property type="entry name" value="predicted glycosyltransferase like domains"/>
    <property type="match status" value="1"/>
</dbReference>
<dbReference type="Pfam" id="PF12945">
    <property type="entry name" value="PilZNR"/>
    <property type="match status" value="1"/>
</dbReference>
<dbReference type="EMBL" id="BOQT01000007">
    <property type="protein sequence ID" value="GIN21038.1"/>
    <property type="molecule type" value="Genomic_DNA"/>
</dbReference>
<sequence length="217" mass="24504">MLSIGMDLTIEADKSGIAKKFKSKVADLHEQKLFIYYPLSIADNKPVFLPVGSKVMVNFTCENSDVYSFESEVMGVQKNTVPLLELFLPEEKFFSRVQRREYVRVYAAVRATLNFPESSQKFTSLTSDISAGGCAVTLPPDTEIEPGESGTIGLSLQMESGEQFQLTLLCKVIRIFQKNKIDLISLKYIEPSHADQQLLTRFCFEKQLSDRKKGLRN</sequence>
<keyword evidence="4" id="KW-1185">Reference proteome</keyword>
<organism evidence="3 4">
    <name type="scientific">Siminovitchia fordii</name>
    <dbReference type="NCBI Taxonomy" id="254759"/>
    <lineage>
        <taxon>Bacteria</taxon>
        <taxon>Bacillati</taxon>
        <taxon>Bacillota</taxon>
        <taxon>Bacilli</taxon>
        <taxon>Bacillales</taxon>
        <taxon>Bacillaceae</taxon>
        <taxon>Siminovitchia</taxon>
    </lineage>
</organism>
<feature type="domain" description="PilZ" evidence="1">
    <location>
        <begin position="98"/>
        <end position="205"/>
    </location>
</feature>
<dbReference type="InterPro" id="IPR009926">
    <property type="entry name" value="T3SS_YcgR_PilZN"/>
</dbReference>
<feature type="domain" description="Type III secretion system flagellar brake protein YcgR PilZN" evidence="2">
    <location>
        <begin position="4"/>
        <end position="87"/>
    </location>
</feature>
<evidence type="ECO:0000313" key="3">
    <source>
        <dbReference type="EMBL" id="GIN21038.1"/>
    </source>
</evidence>
<dbReference type="InterPro" id="IPR009875">
    <property type="entry name" value="PilZ_domain"/>
</dbReference>
<evidence type="ECO:0000313" key="4">
    <source>
        <dbReference type="Proteomes" id="UP000680279"/>
    </source>
</evidence>
<accession>A0ABQ4K5N5</accession>